<dbReference type="RefSeq" id="WP_160846616.1">
    <property type="nucleotide sequence ID" value="NZ_WMEU01000001.1"/>
</dbReference>
<reference evidence="2 3" key="1">
    <citation type="submission" date="2019-11" db="EMBL/GenBank/DDBJ databases">
        <title>Genome sequences of 17 halophilic strains isolated from different environments.</title>
        <authorList>
            <person name="Furrow R.E."/>
        </authorList>
    </citation>
    <scope>NUCLEOTIDE SEQUENCE [LARGE SCALE GENOMIC DNA]</scope>
    <source>
        <strain evidence="2 3">22514_16_FS</strain>
    </source>
</reference>
<evidence type="ECO:0000313" key="3">
    <source>
        <dbReference type="Proteomes" id="UP000468638"/>
    </source>
</evidence>
<sequence length="264" mass="30010">MKLLILRSEMMNSYNQYERELAHKAGMYELLAGYYKYIDPQKHMMYYMKHFECMQQLIQLQQQQQMGHAQYRNNQQQSYVRVFHASPNAPNVDIYVNGQLLLQDVAYKQVSDYIPVMPGDYRIKITATGQQEAVLTKDVNVPPNSAITLAAAGKVEKLKLLPYQDDLYPEQGKAKVRFIHLSPDAPRVDIAVKGGDILFSNVGFNEATQYKSIPPTKVDLEVRPAGSKQVVLVIPDVMLNENQIYNAVAVGFVESEPSLEAMFI</sequence>
<name>A0A6I4ZVV2_9BACI</name>
<evidence type="ECO:0000313" key="2">
    <source>
        <dbReference type="EMBL" id="MYL32876.1"/>
    </source>
</evidence>
<accession>A0A6I4ZVV2</accession>
<protein>
    <submittedName>
        <fullName evidence="2">DUF4397 domain-containing protein</fullName>
    </submittedName>
</protein>
<dbReference type="AlphaFoldDB" id="A0A6I4ZVV2"/>
<dbReference type="Pfam" id="PF14344">
    <property type="entry name" value="DUF4397"/>
    <property type="match status" value="1"/>
</dbReference>
<proteinExistence type="predicted"/>
<organism evidence="2 3">
    <name type="scientific">Pontibacillus yanchengensis</name>
    <dbReference type="NCBI Taxonomy" id="462910"/>
    <lineage>
        <taxon>Bacteria</taxon>
        <taxon>Bacillati</taxon>
        <taxon>Bacillota</taxon>
        <taxon>Bacilli</taxon>
        <taxon>Bacillales</taxon>
        <taxon>Bacillaceae</taxon>
        <taxon>Pontibacillus</taxon>
    </lineage>
</organism>
<dbReference type="InterPro" id="IPR025510">
    <property type="entry name" value="DUF4397"/>
</dbReference>
<feature type="domain" description="DUF4397" evidence="1">
    <location>
        <begin position="78"/>
        <end position="191"/>
    </location>
</feature>
<comment type="caution">
    <text evidence="2">The sequence shown here is derived from an EMBL/GenBank/DDBJ whole genome shotgun (WGS) entry which is preliminary data.</text>
</comment>
<dbReference type="EMBL" id="WMEQ01000002">
    <property type="protein sequence ID" value="MYL32876.1"/>
    <property type="molecule type" value="Genomic_DNA"/>
</dbReference>
<dbReference type="Proteomes" id="UP000468638">
    <property type="component" value="Unassembled WGS sequence"/>
</dbReference>
<gene>
    <name evidence="2" type="ORF">GLW05_04615</name>
</gene>
<evidence type="ECO:0000259" key="1">
    <source>
        <dbReference type="Pfam" id="PF14344"/>
    </source>
</evidence>